<dbReference type="SUPFAM" id="SSF54862">
    <property type="entry name" value="4Fe-4S ferredoxins"/>
    <property type="match status" value="2"/>
</dbReference>
<dbReference type="InterPro" id="IPR017896">
    <property type="entry name" value="4Fe4S_Fe-S-bd"/>
</dbReference>
<evidence type="ECO:0000313" key="10">
    <source>
        <dbReference type="EMBL" id="SHN80178.1"/>
    </source>
</evidence>
<keyword evidence="4" id="KW-0004">4Fe-4S</keyword>
<evidence type="ECO:0000256" key="7">
    <source>
        <dbReference type="ARBA" id="ARBA00023014"/>
    </source>
</evidence>
<evidence type="ECO:0000256" key="5">
    <source>
        <dbReference type="ARBA" id="ARBA00022723"/>
    </source>
</evidence>
<evidence type="ECO:0000313" key="11">
    <source>
        <dbReference type="Proteomes" id="UP000184010"/>
    </source>
</evidence>
<keyword evidence="7" id="KW-0411">Iron-sulfur</keyword>
<name>A0A1M7UB82_9FIRM</name>
<evidence type="ECO:0000259" key="9">
    <source>
        <dbReference type="PROSITE" id="PS51379"/>
    </source>
</evidence>
<dbReference type="PROSITE" id="PS51379">
    <property type="entry name" value="4FE4S_FER_2"/>
    <property type="match status" value="3"/>
</dbReference>
<keyword evidence="11" id="KW-1185">Reference proteome</keyword>
<protein>
    <recommendedName>
        <fullName evidence="3">Ferredoxin</fullName>
    </recommendedName>
</protein>
<proteinExistence type="predicted"/>
<dbReference type="Gene3D" id="3.30.70.20">
    <property type="match status" value="2"/>
</dbReference>
<dbReference type="AlphaFoldDB" id="A0A1M7UB82"/>
<evidence type="ECO:0000256" key="3">
    <source>
        <dbReference type="ARBA" id="ARBA00013529"/>
    </source>
</evidence>
<feature type="compositionally biased region" description="Polar residues" evidence="8">
    <location>
        <begin position="167"/>
        <end position="177"/>
    </location>
</feature>
<dbReference type="PANTHER" id="PTHR24960">
    <property type="entry name" value="PHOTOSYSTEM I IRON-SULFUR CENTER-RELATED"/>
    <property type="match status" value="1"/>
</dbReference>
<evidence type="ECO:0000256" key="2">
    <source>
        <dbReference type="ARBA" id="ARBA00003532"/>
    </source>
</evidence>
<comment type="function">
    <text evidence="2">Ferredoxins are iron-sulfur proteins that transfer electrons in a wide variety of metabolic reactions.</text>
</comment>
<dbReference type="STRING" id="1121395.SAMN02745215_03359"/>
<dbReference type="Pfam" id="PF12800">
    <property type="entry name" value="Fer4_4"/>
    <property type="match status" value="1"/>
</dbReference>
<dbReference type="GO" id="GO:0046872">
    <property type="term" value="F:metal ion binding"/>
    <property type="evidence" value="ECO:0007669"/>
    <property type="project" value="UniProtKB-KW"/>
</dbReference>
<dbReference type="EMBL" id="FRDN01000010">
    <property type="protein sequence ID" value="SHN80178.1"/>
    <property type="molecule type" value="Genomic_DNA"/>
</dbReference>
<organism evidence="10 11">
    <name type="scientific">Desulfitobacterium chlororespirans DSM 11544</name>
    <dbReference type="NCBI Taxonomy" id="1121395"/>
    <lineage>
        <taxon>Bacteria</taxon>
        <taxon>Bacillati</taxon>
        <taxon>Bacillota</taxon>
        <taxon>Clostridia</taxon>
        <taxon>Eubacteriales</taxon>
        <taxon>Desulfitobacteriaceae</taxon>
        <taxon>Desulfitobacterium</taxon>
    </lineage>
</organism>
<feature type="domain" description="4Fe-4S ferredoxin-type" evidence="9">
    <location>
        <begin position="227"/>
        <end position="257"/>
    </location>
</feature>
<gene>
    <name evidence="10" type="ORF">SAMN02745215_03359</name>
</gene>
<evidence type="ECO:0000256" key="6">
    <source>
        <dbReference type="ARBA" id="ARBA00023004"/>
    </source>
</evidence>
<keyword evidence="6" id="KW-0408">Iron</keyword>
<evidence type="ECO:0000256" key="4">
    <source>
        <dbReference type="ARBA" id="ARBA00022485"/>
    </source>
</evidence>
<feature type="region of interest" description="Disordered" evidence="8">
    <location>
        <begin position="158"/>
        <end position="180"/>
    </location>
</feature>
<dbReference type="InterPro" id="IPR050157">
    <property type="entry name" value="PSI_iron-sulfur_center"/>
</dbReference>
<comment type="cofactor">
    <cofactor evidence="1">
        <name>[4Fe-4S] cluster</name>
        <dbReference type="ChEBI" id="CHEBI:49883"/>
    </cofactor>
</comment>
<dbReference type="Pfam" id="PF12838">
    <property type="entry name" value="Fer4_7"/>
    <property type="match status" value="1"/>
</dbReference>
<dbReference type="RefSeq" id="WP_178371721.1">
    <property type="nucleotide sequence ID" value="NZ_FRDN01000010.1"/>
</dbReference>
<dbReference type="PROSITE" id="PS00198">
    <property type="entry name" value="4FE4S_FER_1"/>
    <property type="match status" value="2"/>
</dbReference>
<keyword evidence="5" id="KW-0479">Metal-binding</keyword>
<dbReference type="InterPro" id="IPR017900">
    <property type="entry name" value="4Fe4S_Fe_S_CS"/>
</dbReference>
<sequence length="310" mass="34608">MYTCQMVHHHHNCLNTKKPYVKLCRLCIDSCPHQAISLYRELNAQGCTECGICMAVCPSDGFVYYSIAKLGEFIRNAGKIMLNCPQAMSAGYGIPCLGLLDRDLWLTLLMIAREKEVTILTGVCAACPDKKACGMSVRIFKEIHNSWPDHPTLRIKVAPDDGESETGGETTSVQNRSGGKGWRDIGREKLEAMLPGITSDETYPIPKTRQFLEEAWRSRKSAIKALPLPALKVREGCRECGECAEVCPQGALTNKKNGEQLTLIYEPLKCVNCQRCVNICRSQALSMEYKSLSYRLFTGKILVHQGKQRL</sequence>
<evidence type="ECO:0000256" key="8">
    <source>
        <dbReference type="SAM" id="MobiDB-lite"/>
    </source>
</evidence>
<feature type="domain" description="4Fe-4S ferredoxin-type" evidence="9">
    <location>
        <begin position="38"/>
        <end position="67"/>
    </location>
</feature>
<reference evidence="11" key="1">
    <citation type="submission" date="2016-12" db="EMBL/GenBank/DDBJ databases">
        <authorList>
            <person name="Varghese N."/>
            <person name="Submissions S."/>
        </authorList>
    </citation>
    <scope>NUCLEOTIDE SEQUENCE [LARGE SCALE GENOMIC DNA]</scope>
    <source>
        <strain evidence="11">DSM 11544</strain>
    </source>
</reference>
<dbReference type="GO" id="GO:0051539">
    <property type="term" value="F:4 iron, 4 sulfur cluster binding"/>
    <property type="evidence" value="ECO:0007669"/>
    <property type="project" value="UniProtKB-KW"/>
</dbReference>
<dbReference type="Proteomes" id="UP000184010">
    <property type="component" value="Unassembled WGS sequence"/>
</dbReference>
<dbReference type="PANTHER" id="PTHR24960:SF79">
    <property type="entry name" value="PHOTOSYSTEM I IRON-SULFUR CENTER"/>
    <property type="match status" value="1"/>
</dbReference>
<accession>A0A1M7UB82</accession>
<feature type="domain" description="4Fe-4S ferredoxin-type" evidence="9">
    <location>
        <begin position="261"/>
        <end position="290"/>
    </location>
</feature>
<evidence type="ECO:0000256" key="1">
    <source>
        <dbReference type="ARBA" id="ARBA00001966"/>
    </source>
</evidence>